<reference evidence="2" key="1">
    <citation type="journal article" date="2014" name="Int. J. Syst. Evol. Microbiol.">
        <title>Complete genome sequence of Corynebacterium casei LMG S-19264T (=DSM 44701T), isolated from a smear-ripened cheese.</title>
        <authorList>
            <consortium name="US DOE Joint Genome Institute (JGI-PGF)"/>
            <person name="Walter F."/>
            <person name="Albersmeier A."/>
            <person name="Kalinowski J."/>
            <person name="Ruckert C."/>
        </authorList>
    </citation>
    <scope>NUCLEOTIDE SEQUENCE [LARGE SCALE GENOMIC DNA]</scope>
    <source>
        <strain evidence="2">NBRC 114356</strain>
    </source>
</reference>
<dbReference type="AlphaFoldDB" id="A0ABD5YZX6"/>
<evidence type="ECO:0000313" key="3">
    <source>
        <dbReference type="EMBL" id="MFC7198594.1"/>
    </source>
</evidence>
<name>A0ABD5YZX6_9EURY</name>
<accession>A0ABD5YZX6</accession>
<dbReference type="PANTHER" id="PTHR35458">
    <property type="entry name" value="SLR0755 PROTEIN"/>
    <property type="match status" value="1"/>
</dbReference>
<comment type="caution">
    <text evidence="2">The sequence shown here is derived from an EMBL/GenBank/DDBJ whole genome shotgun (WGS) entry which is preliminary data.</text>
</comment>
<dbReference type="EMBL" id="JBHTAR010000001">
    <property type="protein sequence ID" value="MFC7197940.1"/>
    <property type="molecule type" value="Genomic_DNA"/>
</dbReference>
<dbReference type="EMBL" id="JBHTAR010000011">
    <property type="protein sequence ID" value="MFC7198594.1"/>
    <property type="molecule type" value="Genomic_DNA"/>
</dbReference>
<dbReference type="Pfam" id="PF01936">
    <property type="entry name" value="NYN"/>
    <property type="match status" value="1"/>
</dbReference>
<evidence type="ECO:0000259" key="1">
    <source>
        <dbReference type="Pfam" id="PF01936"/>
    </source>
</evidence>
<sequence length="168" mass="19163">MTSKRAMLFVDAQNLEQTAKYHYDETHAIDYVELVDLVSEDYDLVRPYLFDSHTPGDDKSDFYEFLQRELGFRVVSRELKESGELPTEKGVDVALATELIAQGFNDSYDVAVVVSGDADYDRAIRYVQDQGKVVEAAMFEGAASGRLRDAVDDFYPLNEYDERLYRGD</sequence>
<keyword evidence="4" id="KW-1185">Reference proteome</keyword>
<proteinExistence type="predicted"/>
<evidence type="ECO:0000313" key="2">
    <source>
        <dbReference type="EMBL" id="MFC7197940.1"/>
    </source>
</evidence>
<dbReference type="Proteomes" id="UP001596447">
    <property type="component" value="Unassembled WGS sequence"/>
</dbReference>
<gene>
    <name evidence="2" type="ORF">ACFQJ9_00195</name>
    <name evidence="3" type="ORF">ACFQJ9_04010</name>
</gene>
<dbReference type="Gene3D" id="3.40.50.1010">
    <property type="entry name" value="5'-nuclease"/>
    <property type="match status" value="1"/>
</dbReference>
<dbReference type="InterPro" id="IPR047140">
    <property type="entry name" value="LabA"/>
</dbReference>
<dbReference type="InterPro" id="IPR021139">
    <property type="entry name" value="NYN"/>
</dbReference>
<dbReference type="PANTHER" id="PTHR35458:SF8">
    <property type="entry name" value="SLR0650 PROTEIN"/>
    <property type="match status" value="1"/>
</dbReference>
<organism evidence="2 4">
    <name type="scientific">Halospeciosus flavus</name>
    <dbReference type="NCBI Taxonomy" id="3032283"/>
    <lineage>
        <taxon>Archaea</taxon>
        <taxon>Methanobacteriati</taxon>
        <taxon>Methanobacteriota</taxon>
        <taxon>Stenosarchaea group</taxon>
        <taxon>Halobacteria</taxon>
        <taxon>Halobacteriales</taxon>
        <taxon>Halobacteriaceae</taxon>
        <taxon>Halospeciosus</taxon>
    </lineage>
</organism>
<dbReference type="RefSeq" id="WP_279528555.1">
    <property type="nucleotide sequence ID" value="NZ_CP122312.1"/>
</dbReference>
<reference evidence="2" key="3">
    <citation type="submission" date="2024-09" db="EMBL/GenBank/DDBJ databases">
        <authorList>
            <person name="Sun Q."/>
        </authorList>
    </citation>
    <scope>NUCLEOTIDE SEQUENCE</scope>
    <source>
        <strain evidence="2">NBRC 114356</strain>
    </source>
</reference>
<evidence type="ECO:0000313" key="4">
    <source>
        <dbReference type="Proteomes" id="UP001596447"/>
    </source>
</evidence>
<feature type="domain" description="NYN" evidence="1">
    <location>
        <begin position="5"/>
        <end position="157"/>
    </location>
</feature>
<reference evidence="4" key="2">
    <citation type="journal article" date="2019" name="Int. J. Syst. Evol. Microbiol.">
        <title>The Global Catalogue of Microorganisms (GCM) 10K type strain sequencing project: providing services to taxonomists for standard genome sequencing and annotation.</title>
        <authorList>
            <consortium name="The Broad Institute Genomics Platform"/>
            <consortium name="The Broad Institute Genome Sequencing Center for Infectious Disease"/>
            <person name="Wu L."/>
            <person name="Ma J."/>
        </authorList>
    </citation>
    <scope>NUCLEOTIDE SEQUENCE [LARGE SCALE GENOMIC DNA]</scope>
    <source>
        <strain evidence="4">XZGYJ-43</strain>
    </source>
</reference>
<protein>
    <submittedName>
        <fullName evidence="2">NYN domain-containing protein</fullName>
    </submittedName>
</protein>